<feature type="signal peptide" evidence="1">
    <location>
        <begin position="1"/>
        <end position="35"/>
    </location>
</feature>
<organism evidence="3 4">
    <name type="scientific">Pseudodesulfovibrio alkaliphilus</name>
    <dbReference type="NCBI Taxonomy" id="2661613"/>
    <lineage>
        <taxon>Bacteria</taxon>
        <taxon>Pseudomonadati</taxon>
        <taxon>Thermodesulfobacteriota</taxon>
        <taxon>Desulfovibrionia</taxon>
        <taxon>Desulfovibrionales</taxon>
        <taxon>Desulfovibrionaceae</taxon>
    </lineage>
</organism>
<comment type="caution">
    <text evidence="3">The sequence shown here is derived from an EMBL/GenBank/DDBJ whole genome shotgun (WGS) entry which is preliminary data.</text>
</comment>
<evidence type="ECO:0000313" key="4">
    <source>
        <dbReference type="Proteomes" id="UP000461162"/>
    </source>
</evidence>
<keyword evidence="3" id="KW-0966">Cell projection</keyword>
<dbReference type="PANTHER" id="PTHR36307:SF1">
    <property type="entry name" value="FLAGELLA BASAL BODY P-RING FORMATION PROTEIN FLGA"/>
    <property type="match status" value="1"/>
</dbReference>
<keyword evidence="4" id="KW-1185">Reference proteome</keyword>
<dbReference type="InterPro" id="IPR017585">
    <property type="entry name" value="SAF_FlgA"/>
</dbReference>
<evidence type="ECO:0000313" key="3">
    <source>
        <dbReference type="EMBL" id="MUM76053.1"/>
    </source>
</evidence>
<proteinExistence type="predicted"/>
<dbReference type="RefSeq" id="WP_155931410.1">
    <property type="nucleotide sequence ID" value="NZ_WODC01000001.1"/>
</dbReference>
<gene>
    <name evidence="3" type="primary">flgA</name>
    <name evidence="3" type="ORF">GKC30_00210</name>
</gene>
<dbReference type="NCBIfam" id="TIGR03170">
    <property type="entry name" value="flgA_cterm"/>
    <property type="match status" value="1"/>
</dbReference>
<dbReference type="GO" id="GO:0044780">
    <property type="term" value="P:bacterial-type flagellum assembly"/>
    <property type="evidence" value="ECO:0007669"/>
    <property type="project" value="InterPro"/>
</dbReference>
<dbReference type="InterPro" id="IPR039246">
    <property type="entry name" value="Flagellar_FlgA"/>
</dbReference>
<reference evidence="3 4" key="1">
    <citation type="submission" date="2019-11" db="EMBL/GenBank/DDBJ databases">
        <title>Pseudodesulfovibrio alkaliphilus, sp. nov., an alkaliphilic sulfate-reducing bacteria from mud volcano of Taman peninsula, Russia.</title>
        <authorList>
            <person name="Frolova A."/>
            <person name="Merkel A.Y."/>
            <person name="Slobodkin A.I."/>
        </authorList>
    </citation>
    <scope>NUCLEOTIDE SEQUENCE [LARGE SCALE GENOMIC DNA]</scope>
    <source>
        <strain evidence="3 4">F-1</strain>
    </source>
</reference>
<name>A0A7K1KIZ7_9BACT</name>
<protein>
    <submittedName>
        <fullName evidence="3">Flagellar basal body P-ring formation protein FlgA</fullName>
    </submittedName>
</protein>
<feature type="chain" id="PRO_5029756743" evidence="1">
    <location>
        <begin position="36"/>
        <end position="338"/>
    </location>
</feature>
<dbReference type="Pfam" id="PF13144">
    <property type="entry name" value="ChapFlgA"/>
    <property type="match status" value="1"/>
</dbReference>
<feature type="domain" description="Flagella basal body P-ring formation protein FlgA SAF" evidence="2">
    <location>
        <begin position="218"/>
        <end position="337"/>
    </location>
</feature>
<dbReference type="Proteomes" id="UP000461162">
    <property type="component" value="Unassembled WGS sequence"/>
</dbReference>
<keyword evidence="1" id="KW-0732">Signal</keyword>
<dbReference type="Gene3D" id="2.30.30.760">
    <property type="match status" value="1"/>
</dbReference>
<dbReference type="PANTHER" id="PTHR36307">
    <property type="entry name" value="FLAGELLA BASAL BODY P-RING FORMATION PROTEIN FLGA"/>
    <property type="match status" value="1"/>
</dbReference>
<dbReference type="AlphaFoldDB" id="A0A7K1KIZ7"/>
<evidence type="ECO:0000256" key="1">
    <source>
        <dbReference type="SAM" id="SignalP"/>
    </source>
</evidence>
<dbReference type="EMBL" id="WODC01000001">
    <property type="protein sequence ID" value="MUM76053.1"/>
    <property type="molecule type" value="Genomic_DNA"/>
</dbReference>
<sequence>MAGTTRKRNSRLGRMVRALALAVALVAGTATMPGAGTRPVSGDNWKLLVRSVACVRGPDVLLGEIADPVDAIDQRTWEAVSKVKLWKASDRIGRPVTIDRDKLLGVLRYYMGDMVRNLVLPSQLTIQTGGTVVSGEELEAAVVAFLTPRARDLSDDFEFRNLRLPLYYFFPNDYDTLSVELEGDLRPGSNQIRLRGVSPDGRTVSTKAGNVFVDVWKAVPVAAKPLNRFERVSRENVTFMRMNLAYNQDLWDGTGGPWRMVRPLGRNQPFSMAHLERVPPIEKGDVVTLVYQGKRIQLTMKAEALADADMGQQVSVRNMQSNKVIVATVVDNETVVVR</sequence>
<evidence type="ECO:0000259" key="2">
    <source>
        <dbReference type="Pfam" id="PF13144"/>
    </source>
</evidence>
<keyword evidence="3" id="KW-0282">Flagellum</keyword>
<keyword evidence="3" id="KW-0969">Cilium</keyword>
<accession>A0A7K1KIZ7</accession>